<dbReference type="InterPro" id="IPR001242">
    <property type="entry name" value="Condensation_dom"/>
</dbReference>
<evidence type="ECO:0000256" key="1">
    <source>
        <dbReference type="ARBA" id="ARBA00001957"/>
    </source>
</evidence>
<dbReference type="SMART" id="SM00823">
    <property type="entry name" value="PKS_PP"/>
    <property type="match status" value="3"/>
</dbReference>
<dbReference type="GO" id="GO:0005829">
    <property type="term" value="C:cytosol"/>
    <property type="evidence" value="ECO:0007669"/>
    <property type="project" value="TreeGrafter"/>
</dbReference>
<evidence type="ECO:0000256" key="8">
    <source>
        <dbReference type="ARBA" id="ARBA00023268"/>
    </source>
</evidence>
<keyword evidence="6" id="KW-0677">Repeat</keyword>
<keyword evidence="9" id="KW-1133">Transmembrane helix</keyword>
<evidence type="ECO:0000256" key="3">
    <source>
        <dbReference type="ARBA" id="ARBA00022450"/>
    </source>
</evidence>
<keyword evidence="3" id="KW-0596">Phosphopantetheine</keyword>
<feature type="domain" description="Carrier" evidence="10">
    <location>
        <begin position="1056"/>
        <end position="1131"/>
    </location>
</feature>
<evidence type="ECO:0000256" key="9">
    <source>
        <dbReference type="SAM" id="Phobius"/>
    </source>
</evidence>
<keyword evidence="9" id="KW-0472">Membrane</keyword>
<name>A0A2Z2KL08_9BACL</name>
<dbReference type="PROSITE" id="PS00455">
    <property type="entry name" value="AMP_BINDING"/>
    <property type="match status" value="4"/>
</dbReference>
<dbReference type="InterPro" id="IPR042099">
    <property type="entry name" value="ANL_N_sf"/>
</dbReference>
<dbReference type="GO" id="GO:0008610">
    <property type="term" value="P:lipid biosynthetic process"/>
    <property type="evidence" value="ECO:0007669"/>
    <property type="project" value="UniProtKB-ARBA"/>
</dbReference>
<dbReference type="Gene3D" id="3.40.50.980">
    <property type="match status" value="4"/>
</dbReference>
<dbReference type="InterPro" id="IPR020806">
    <property type="entry name" value="PKS_PP-bd"/>
</dbReference>
<dbReference type="InterPro" id="IPR029063">
    <property type="entry name" value="SAM-dependent_MTases_sf"/>
</dbReference>
<dbReference type="Pfam" id="PF08242">
    <property type="entry name" value="Methyltransf_12"/>
    <property type="match status" value="1"/>
</dbReference>
<dbReference type="CDD" id="cd19531">
    <property type="entry name" value="LCL_NRPS-like"/>
    <property type="match status" value="3"/>
</dbReference>
<feature type="domain" description="Carrier" evidence="10">
    <location>
        <begin position="3124"/>
        <end position="3199"/>
    </location>
</feature>
<dbReference type="FunFam" id="3.40.50.12780:FF:000012">
    <property type="entry name" value="Non-ribosomal peptide synthetase"/>
    <property type="match status" value="2"/>
</dbReference>
<dbReference type="Proteomes" id="UP000249890">
    <property type="component" value="Chromosome"/>
</dbReference>
<reference evidence="11 12" key="1">
    <citation type="submission" date="2017-06" db="EMBL/GenBank/DDBJ databases">
        <title>Complete genome sequence of Paenibacillus donghaensis KCTC 13049T isolated from East Sea sediment, South Korea.</title>
        <authorList>
            <person name="Jung B.K."/>
            <person name="Hong S.-J."/>
            <person name="Shin J.-H."/>
        </authorList>
    </citation>
    <scope>NUCLEOTIDE SEQUENCE [LARGE SCALE GENOMIC DNA]</scope>
    <source>
        <strain evidence="11 12">KCTC 13049</strain>
    </source>
</reference>
<dbReference type="Gene3D" id="3.30.300.30">
    <property type="match status" value="4"/>
</dbReference>
<dbReference type="NCBIfam" id="TIGR01733">
    <property type="entry name" value="AA-adenyl-dom"/>
    <property type="match status" value="4"/>
</dbReference>
<dbReference type="Gene3D" id="3.40.50.150">
    <property type="entry name" value="Vaccinia Virus protein VP39"/>
    <property type="match status" value="2"/>
</dbReference>
<dbReference type="InterPro" id="IPR000873">
    <property type="entry name" value="AMP-dep_synth/lig_dom"/>
</dbReference>
<evidence type="ECO:0000313" key="12">
    <source>
        <dbReference type="Proteomes" id="UP000249890"/>
    </source>
</evidence>
<dbReference type="Gene3D" id="3.30.559.10">
    <property type="entry name" value="Chloramphenicol acetyltransferase-like domain"/>
    <property type="match status" value="3"/>
</dbReference>
<dbReference type="FunFam" id="3.40.50.980:FF:000001">
    <property type="entry name" value="Non-ribosomal peptide synthetase"/>
    <property type="match status" value="2"/>
</dbReference>
<dbReference type="Pfam" id="PF00501">
    <property type="entry name" value="AMP-binding"/>
    <property type="match status" value="6"/>
</dbReference>
<dbReference type="PANTHER" id="PTHR45527">
    <property type="entry name" value="NONRIBOSOMAL PEPTIDE SYNTHETASE"/>
    <property type="match status" value="1"/>
</dbReference>
<dbReference type="InterPro" id="IPR029058">
    <property type="entry name" value="AB_hydrolase_fold"/>
</dbReference>
<dbReference type="InterPro" id="IPR025110">
    <property type="entry name" value="AMP-bd_C"/>
</dbReference>
<dbReference type="SMART" id="SM00824">
    <property type="entry name" value="PKS_TE"/>
    <property type="match status" value="1"/>
</dbReference>
<dbReference type="FunFam" id="1.10.1200.10:FF:000005">
    <property type="entry name" value="Nonribosomal peptide synthetase 1"/>
    <property type="match status" value="4"/>
</dbReference>
<dbReference type="InterPro" id="IPR010071">
    <property type="entry name" value="AA_adenyl_dom"/>
</dbReference>
<evidence type="ECO:0000256" key="7">
    <source>
        <dbReference type="ARBA" id="ARBA00023194"/>
    </source>
</evidence>
<dbReference type="FunFam" id="2.30.38.10:FF:000001">
    <property type="entry name" value="Non-ribosomal peptide synthetase PvdI"/>
    <property type="match status" value="1"/>
</dbReference>
<dbReference type="Gene3D" id="1.10.287.490">
    <property type="entry name" value="Helix hairpin bin"/>
    <property type="match status" value="1"/>
</dbReference>
<dbReference type="GO" id="GO:0043041">
    <property type="term" value="P:amino acid activation for nonribosomal peptide biosynthetic process"/>
    <property type="evidence" value="ECO:0007669"/>
    <property type="project" value="TreeGrafter"/>
</dbReference>
<dbReference type="Gene3D" id="1.10.1200.10">
    <property type="entry name" value="ACP-like"/>
    <property type="match status" value="4"/>
</dbReference>
<dbReference type="SUPFAM" id="SSF52777">
    <property type="entry name" value="CoA-dependent acyltransferases"/>
    <property type="match status" value="7"/>
</dbReference>
<evidence type="ECO:0000256" key="6">
    <source>
        <dbReference type="ARBA" id="ARBA00022737"/>
    </source>
</evidence>
<dbReference type="Gene3D" id="2.30.38.10">
    <property type="entry name" value="Luciferase, Domain 3"/>
    <property type="match status" value="2"/>
</dbReference>
<dbReference type="SUPFAM" id="SSF56801">
    <property type="entry name" value="Acetyl-CoA synthetase-like"/>
    <property type="match status" value="4"/>
</dbReference>
<dbReference type="GO" id="GO:0017000">
    <property type="term" value="P:antibiotic biosynthetic process"/>
    <property type="evidence" value="ECO:0007669"/>
    <property type="project" value="UniProtKB-KW"/>
</dbReference>
<dbReference type="Gene3D" id="3.40.50.1820">
    <property type="entry name" value="alpha/beta hydrolase"/>
    <property type="match status" value="1"/>
</dbReference>
<dbReference type="InterPro" id="IPR020802">
    <property type="entry name" value="TesA-like"/>
</dbReference>
<dbReference type="Gene3D" id="3.30.559.30">
    <property type="entry name" value="Nonribosomal peptide synthetase, condensation domain"/>
    <property type="match status" value="4"/>
</dbReference>
<evidence type="ECO:0000256" key="4">
    <source>
        <dbReference type="ARBA" id="ARBA00022553"/>
    </source>
</evidence>
<dbReference type="InterPro" id="IPR006162">
    <property type="entry name" value="Ppantetheine_attach_site"/>
</dbReference>
<dbReference type="InterPro" id="IPR036736">
    <property type="entry name" value="ACP-like_sf"/>
</dbReference>
<dbReference type="GO" id="GO:0031177">
    <property type="term" value="F:phosphopantetheine binding"/>
    <property type="evidence" value="ECO:0007669"/>
    <property type="project" value="InterPro"/>
</dbReference>
<gene>
    <name evidence="11" type="ORF">B9T62_07200</name>
</gene>
<accession>A0A2Z2KL08</accession>
<dbReference type="RefSeq" id="WP_087914619.1">
    <property type="nucleotide sequence ID" value="NZ_CP021780.1"/>
</dbReference>
<dbReference type="PROSITE" id="PS50075">
    <property type="entry name" value="CARRIER"/>
    <property type="match status" value="4"/>
</dbReference>
<dbReference type="InterPro" id="IPR045851">
    <property type="entry name" value="AMP-bd_C_sf"/>
</dbReference>
<dbReference type="NCBIfam" id="NF003417">
    <property type="entry name" value="PRK04813.1"/>
    <property type="match status" value="6"/>
</dbReference>
<dbReference type="InterPro" id="IPR009081">
    <property type="entry name" value="PP-bd_ACP"/>
</dbReference>
<dbReference type="Pfam" id="PF13847">
    <property type="entry name" value="Methyltransf_31"/>
    <property type="match status" value="1"/>
</dbReference>
<protein>
    <recommendedName>
        <fullName evidence="10">Carrier domain-containing protein</fullName>
    </recommendedName>
</protein>
<sequence>MDKVTRNIVMSSEAYQTERHYWMNKLQGDLVMAGIPADSLCSSIESKGSSSFTREISGGDFERIMKIGNSSELGVYLILLTALKSLFVIYNNHEDVLVGMPVFKADPLESRMNRLLPLRSHLSRNFTLKELLNDVNHVVMEADEHKHFPMDGVAELLAIQTADGLFPEFRTVVLLDGFHDSINACNNSAELVVSFYIGDSSIAVKMEYRIPKLNESKVSAFAEHFFNLLHNWIESPETRLCEIEYLSLEEKNKLLFAWNDTDAEYCGDKTLHQLFEEQADRTPHHIAIQYQNKRVTYKQLDEQANVYANYLLQEHDLTPGTLVGVMLDKSDELIAVTLGILKAGGAYVPMDPEYPEERLKMIIEDAGMHLIISGKRYIKTLNKLQWECNNFKAFLCVDTHNVMQEEENEKNELMGEEVWKYVGLNAKDDIEGGAWTSSYTGGNLSKEDMEEYTNNIECKLKPYLNSTTRVLEIGCASGLSMYPLAPQVGWYYGTDLSEVIIGKNRERVQKEGIGNIKLACIPAHDIDKLEEADFDVVILNSVVQCFHGHNYFKNVISKCLGMLRNQGILFIGDVMDQERKADLLKSLVEFKQAHEDKNYRTKTDWSVELFLSPGFFEDLRADFTEITAIQISDKIHTITNELTAFRYDAIIHVDKSGTSQTLQPKLKLQHGLQELNRYRNDRFHSQVSPNSLAYIIYTSGTTGKPKGAMIEHRNVVRLMSNSRMPFEFNEEDVWTMFHSYSFDFSVWEMYGALLYGGKLIVIPKPIAQDTSGFLTLLKQNKVTVLNQTPSAFYRLIEQDLESGGSGLNLRYVIFGGEALRPGVLSDWQRKYSHTKLINMYGITETTVHATYKEIGLSEIQTNCSNIGKPIPTLKAYVMSDNMRLLPAGIVGELCIGGDGVCRGYLNRPAQTLDKFVDNPYQPGQRLYRSGDLAKLLPNGELEYCGRMDQQVKIRGHRIELSEVEHILHMHEEIKEAVVVAHSDNHQENMLCAYYVSEIPLTVHDLKLYLSTMLPEYAIPSYFVQMDYIPLTYNGKVNKRGLPNPLNNINTGIEYLGATNETEETLIEVWKQVLKVDTIGILDNFFELGGHSLKATILISMIHKVFDVEVPLAAIFKNQTLKELAVFIELSKKSRFAAIEQAEKKDSYELSAAQKRLYVLSQLDQGGVGYNIPVVMTIEGTLDSELLKSCIEGIVGRHEVFRTSFILADGEPVQRIHTDTLVDIQTFSSSEDRVESIIRDFIQPFDLTVAPLLRVGLIEVCEQKYILIFDMHHIIADGTSIGILMRDFVSAYEGSASQSLRIQYKDYSEWQNNWFRSEAFQRQEQYWMQQFLGELPLLNMPVDYPRPSVQSYAGDAVTFGLSKELTQQLNELASESGATVYMILLAAYNILLHKYTGQEDIIVGSPVAGRQHTDVQHMVGMFVNTLAIRSFPRAGQTFKQFLEDVKLTSLDALDNQDYPFEELVDRLNLSRDLSRNPLFDTVFSMLNMDAADVEIEGLTFKPYEFEYKISKFDLTLQAVEAKETGLIEFRLEYNTDLFAREKMDRLAVHLVYIIKQLVKNPDARLRDIELATVEEQQQILSVFNNTGMDYPADHTIHELFMRQVNQTPDNTALVYDNRTMSYKELNDKSNQVAAILRGKGVRTDYIVALIAEPSFEMIIGMLGILKAGGAYLPIDPDYPVERTSYMLQDSDCCLLLGNSHLVKPYENLAAVVCLDDPIIETVDVSDVGLDNAPQDLAYVIYTSGSTGNPKGVMVEHRALVNLCSWHIAYYAVTSTDRSTKYAGFGFDASVWEIFPYLISGSAIYIITKEIRLDVEQLNSFMEEHGITISFLPTPICEQFLRLDNKSLKKLLTGGDYLKYVKKKSYELFNNYGPTENTVVATSFKITEESEKIPVGKPISNCQALILDSCNNLLPIGVSGELCISGTGLARGYVCNAPLTEEKFVPHPFFQGERMYRTGDLARWLPDGNIEFLGRIDRQVKIRGHRIELGEVEAQLLRHPSVIQTAVTDKTDSNGHKVLCAYIVSNEVMTTSELRTFLSGSLPEYEIPSYFITVKEIALTSNGKVNRDVLPEPKEMMDTGTEYIEARDDVEERLKAIWHELLGVETISIKDNFFELGGHSLKATSLVSRIAKEFNVHLPIKEVFSNQTLENLAVAIKEAKRAVFHSIVPAQDKEFYPVSAAQKRIFILSQFNSEDLLYNVPGTLLIEGAVNRERVEHAVKTLVNRHEAFRTSFAVVNGEPVQKVQHEAVIEIRFLKSTEQQVEQLITSFIQPFNLSQAPLLRVGLVRLCHDRHVLVFDMHHIIADGTSMDILVREFLSLYQAQTLPPLRIHYKDYSDWQNSYLASDALRKLRAYWKQMFTDDVPVLNMPTDYPRPAVQSFEGDTIGLELRPNLVAKLSTLTMGTGTTLYMVLLAAYNVILAKYTGQEDIVVGSPIAGRPHADLENIVGMFVNTLALRNYPNNGKTFKQFLMEVKDSSLQAYENQDYPFDELVDMLSVRRDLSRNPLFDVMFAMQSVDVYSTELDGVSMKPFPVNFNVAKFDLTLNVLETNGRIRLTMEYCTKLFKRETVERLLHHYEYILDQVTENASIRLEELELLTLADRNQLLLDCRKPWAWGNGNKTICQLFEEQAARTPDHIALVFENQTMTYRELNEKANALARGLIGHGIHSEDIVAILVERSLDMMISIMGVLKSGGAYLPIDPNYPADRISYTLEDSCAKLILTHKNLHHGLAYPVDVLYVDECETYHWDTTNTHIMGKTENLAYVIYTSGTTGRPKGAMIEDRNVVQLVMENNELFHFGEKDTWTLFHSYSFDFSVWEMYGALLYGGKLVIVPKFTAQDTKEFLDLLIKEKVTVLNQTPSAFYRLMEEELKRTAAELQLRCVIFGGEALKAGLLKEWSDRYSNTKLINMYGITETTVFVTHKEITKEDISSTRNNIGRPLPTYTAYIVDSNLRLQPRGVAGELLVGGKGVGRGYLNRGELTSLKFIENPFEPGEMLYRSGDIVRLIAEGELEYLGRIDHQVKIRGYRIELGEIESRLIQHEAISEVILLPWEDSMNGDYLCAYIVSACELSVAELRAFLGAGVPDYMIPSYFIRMEELPLTSNGKVDRNKLPQPVGNMLSSGSYVAPANDSEAKLAEIWQDILDIEHVGVTDNFFELGGHSLKATIIMFRITQEFHVQVPLREFFNKQIVRELSMLIESLKTSSYRSIQPVEQKEYYPMSSAQKRLYILDQMEDIRTSYNIPAAMIIEGELDNDRFAEAIQVLIKRHEAFRTAFILVDNQPRQIIVPYEDFDIVSFDCGEHDMNKAVLSFIQPFDLTKPPLVRVGLAKLARNKHIVLFDMHHIISDGTSLGIIMSDFLASYEGGMLSELKVQYKDFAEWQNNQAHSDGFKKQEKYWLRRFSDELPVLRMPTDFIRPVKQSFEGGSISFDVSAILTERLNALAVETGATLYMVLLAVFNVLLSKYSGQEDIIVGSPIAGRSHSDLYNVVGMFVNTLAMRNYPQGERTFLQFLEEVKENSLQAYENQDYQFEELIDNLNLERDMSRNPLFDVAFVLQNTDMKGLKSASLQASLYKFENITAKFDIWLCAVENDSNLEFIMEYSSKLYKRETIERMSRRFISILQQIVTDRNSKINELEMVTNEEMQTVLHEFNNDVPAYIKESTIHRLFEEQVDRTPDRIAVVFEGKRVSYGELDRRANRYANYLNKTHGIGPDSLVGVMLEKTDELIAVTLGILKSGGAYIPIDPEAPEERIKSIIEDAGLALLISSKKNIRTLNRLQWETECLRTFLCVDSTEVHSEKEAEKNDLMREEVWRVVGLNASNDIEGGAWTNSYTGNNLSEMEMEEYSDNIYQKLKPCLRKDTRVLEIGCASGLSMYRIAPEVGLYYGTDLSQVIIERNKGRVAATGLNNIKLSCLPAHDINQIEERDFDIIIINSVVQCFHGHNYLRDIINKSIKLMKRSGILFIGDIMDQDSKDELIRSMLEFKRSYPNSNYRTKTDWSVELFLSRAFFEDLQTDIISIQEIRFSDKIHTIKNELTQYRYDVMILVDNNPAHVNRGRSKHKNQHGFNDVALYDCERIQAKAMQNNLAYVIYTSGTTGKPKGAMIEHQNVVQLLKHDNMRFNFNENDVWTLFHSYCFDFSVWEMYGALLYGGKLVVVPKAVAQDTKEFLLLIQEEKVTVLNQTPSAFYRLMNEEAKLSEAELCLRYLIFGGEALQAGMLKKWKERYPLTKLINMYGITETTVHVTYKEITDQEIESGRSNIGRPLPTVTAYVMNDALKLQPVGIPGELCVGGTGVSRGYLNRAELTYSKFIQNPYKPGERLYRSGDIVRLLPDGDLEYLGRKDQQVKIRGYRIERGEIEAYLIQHESISEAVVVDRQDSSGDIYLCAYLISDKELTVLEIREFLSKELNDYAIPSYFVRLDTIPLTANGKLNRKEFPDPVINLNTGVQYVEPASETEMELAAIWRDVLEIVSVGTNDNFFELGGHSLKAVQVISLIMERLSLQLKVTDIFANPTLKELADYVDHLRYYSGKLPIEKSMLLLNEKKDRHIFAFPPIIGYSIGFHRLARIIDTHSFYSFDYIENKGNLEIYVELIMSIQQEGPYVLLGYSAGGNLAYEVARRLEEKGQCVSDIILMDSYIEKHEEFSMTHGVVDEMVSKFLLDYSVQNSSNINIDQIVNEVLKRSEGYAQFYNSLEHEGVVHSEIHVVKSDSSIGIDLEGQWNNYTSKTVQTYQGTGPHADMIFAQYSDANGRLIKRILNEALLRSGKLEEAHGR</sequence>
<dbReference type="FunFam" id="3.30.559.30:FF:000001">
    <property type="entry name" value="Non-ribosomal peptide synthetase"/>
    <property type="match status" value="1"/>
</dbReference>
<feature type="domain" description="Carrier" evidence="10">
    <location>
        <begin position="2083"/>
        <end position="2158"/>
    </location>
</feature>
<dbReference type="FunFam" id="3.40.50.980:FF:000002">
    <property type="entry name" value="Enterobactin synthetase component F"/>
    <property type="match status" value="3"/>
</dbReference>
<dbReference type="InterPro" id="IPR023213">
    <property type="entry name" value="CAT-like_dom_sf"/>
</dbReference>
<dbReference type="PANTHER" id="PTHR45527:SF14">
    <property type="entry name" value="PLIPASTATIN SYNTHASE SUBUNIT B"/>
    <property type="match status" value="1"/>
</dbReference>
<evidence type="ECO:0000259" key="10">
    <source>
        <dbReference type="PROSITE" id="PS50075"/>
    </source>
</evidence>
<keyword evidence="12" id="KW-1185">Reference proteome</keyword>
<evidence type="ECO:0000313" key="11">
    <source>
        <dbReference type="EMBL" id="ASA20601.1"/>
    </source>
</evidence>
<organism evidence="11 12">
    <name type="scientific">Paenibacillus donghaensis</name>
    <dbReference type="NCBI Taxonomy" id="414771"/>
    <lineage>
        <taxon>Bacteria</taxon>
        <taxon>Bacillati</taxon>
        <taxon>Bacillota</taxon>
        <taxon>Bacilli</taxon>
        <taxon>Bacillales</taxon>
        <taxon>Paenibacillaceae</taxon>
        <taxon>Paenibacillus</taxon>
    </lineage>
</organism>
<keyword evidence="4" id="KW-0597">Phosphoprotein</keyword>
<dbReference type="InterPro" id="IPR025714">
    <property type="entry name" value="Methyltranfer_dom"/>
</dbReference>
<keyword evidence="9" id="KW-0812">Transmembrane</keyword>
<dbReference type="PROSITE" id="PS00012">
    <property type="entry name" value="PHOSPHOPANTETHEINE"/>
    <property type="match status" value="1"/>
</dbReference>
<comment type="cofactor">
    <cofactor evidence="1">
        <name>pantetheine 4'-phosphate</name>
        <dbReference type="ChEBI" id="CHEBI:47942"/>
    </cofactor>
</comment>
<keyword evidence="5" id="KW-0436">Ligase</keyword>
<dbReference type="Pfam" id="PF00550">
    <property type="entry name" value="PP-binding"/>
    <property type="match status" value="4"/>
</dbReference>
<dbReference type="GO" id="GO:0009403">
    <property type="term" value="P:toxin biosynthetic process"/>
    <property type="evidence" value="ECO:0007669"/>
    <property type="project" value="UniProtKB-ARBA"/>
</dbReference>
<dbReference type="GO" id="GO:0016874">
    <property type="term" value="F:ligase activity"/>
    <property type="evidence" value="ECO:0007669"/>
    <property type="project" value="UniProtKB-KW"/>
</dbReference>
<feature type="domain" description="Carrier" evidence="10">
    <location>
        <begin position="4447"/>
        <end position="4522"/>
    </location>
</feature>
<dbReference type="InterPro" id="IPR020845">
    <property type="entry name" value="AMP-binding_CS"/>
</dbReference>
<proteinExistence type="inferred from homology"/>
<dbReference type="Pfam" id="PF00975">
    <property type="entry name" value="Thioesterase"/>
    <property type="match status" value="1"/>
</dbReference>
<dbReference type="OrthoDB" id="9765680at2"/>
<dbReference type="SUPFAM" id="SSF53335">
    <property type="entry name" value="S-adenosyl-L-methionine-dependent methyltransferases"/>
    <property type="match status" value="2"/>
</dbReference>
<evidence type="ECO:0000256" key="5">
    <source>
        <dbReference type="ARBA" id="ARBA00022598"/>
    </source>
</evidence>
<dbReference type="Gene3D" id="3.40.50.12780">
    <property type="entry name" value="N-terminal domain of ligase-like"/>
    <property type="match status" value="4"/>
</dbReference>
<dbReference type="SUPFAM" id="SSF47336">
    <property type="entry name" value="ACP-like"/>
    <property type="match status" value="4"/>
</dbReference>
<dbReference type="SUPFAM" id="SSF53474">
    <property type="entry name" value="alpha/beta-Hydrolases"/>
    <property type="match status" value="1"/>
</dbReference>
<comment type="similarity">
    <text evidence="2">Belongs to the ATP-dependent AMP-binding enzyme family.</text>
</comment>
<dbReference type="CDD" id="cd02440">
    <property type="entry name" value="AdoMet_MTases"/>
    <property type="match status" value="2"/>
</dbReference>
<keyword evidence="8" id="KW-0511">Multifunctional enzyme</keyword>
<feature type="transmembrane region" description="Helical" evidence="9">
    <location>
        <begin position="73"/>
        <end position="90"/>
    </location>
</feature>
<keyword evidence="7" id="KW-0045">Antibiotic biosynthesis</keyword>
<dbReference type="Pfam" id="PF00668">
    <property type="entry name" value="Condensation"/>
    <property type="match status" value="4"/>
</dbReference>
<dbReference type="InterPro" id="IPR013217">
    <property type="entry name" value="Methyltransf_12"/>
</dbReference>
<dbReference type="EMBL" id="CP021780">
    <property type="protein sequence ID" value="ASA20601.1"/>
    <property type="molecule type" value="Genomic_DNA"/>
</dbReference>
<dbReference type="KEGG" id="pdh:B9T62_07200"/>
<dbReference type="Pfam" id="PF13193">
    <property type="entry name" value="AMP-binding_C"/>
    <property type="match status" value="4"/>
</dbReference>
<dbReference type="InterPro" id="IPR001031">
    <property type="entry name" value="Thioesterase"/>
</dbReference>
<evidence type="ECO:0000256" key="2">
    <source>
        <dbReference type="ARBA" id="ARBA00006432"/>
    </source>
</evidence>